<feature type="region of interest" description="Disordered" evidence="1">
    <location>
        <begin position="139"/>
        <end position="165"/>
    </location>
</feature>
<feature type="region of interest" description="Disordered" evidence="1">
    <location>
        <begin position="75"/>
        <end position="96"/>
    </location>
</feature>
<protein>
    <submittedName>
        <fullName evidence="2">DNA topoisomerase 2-like isoform X1</fullName>
    </submittedName>
</protein>
<sequence length="183" mass="20914">MASDLGGRHIICTLTVRMAATEGPLNSLFENKALSKPKKDEKRLSVERIYHQKTQLEYILLRPDTYIGSVEHVTQAQSLENRPPSPSNQSRRSSSPVLLRRESLNLTWSSSMRKWLQERKESAKVFVDWTKSTKQKRSVIEDDEFFNPEPSGAPDSDVDSPPPPPVVMQRAGMMMKAFSWKRI</sequence>
<dbReference type="GeneID" id="109061371"/>
<reference evidence="2" key="1">
    <citation type="submission" date="2025-08" db="UniProtKB">
        <authorList>
            <consortium name="RefSeq"/>
        </authorList>
    </citation>
    <scope>IDENTIFICATION</scope>
    <source>
        <tissue evidence="2">Muscle</tissue>
    </source>
</reference>
<dbReference type="RefSeq" id="XP_042623262.1">
    <property type="nucleotide sequence ID" value="XM_042767328.1"/>
</dbReference>
<evidence type="ECO:0000313" key="2">
    <source>
        <dbReference type="RefSeq" id="XP_042623262.1"/>
    </source>
</evidence>
<dbReference type="Proteomes" id="UP001155660">
    <property type="component" value="Chromosome A12"/>
</dbReference>
<evidence type="ECO:0000256" key="1">
    <source>
        <dbReference type="SAM" id="MobiDB-lite"/>
    </source>
</evidence>
<gene>
    <name evidence="2" type="primary">LOC109061371</name>
</gene>
<dbReference type="AlphaFoldDB" id="A0A9Q9YN41"/>
<dbReference type="OrthoDB" id="8748731at2759"/>
<proteinExistence type="predicted"/>
<feature type="compositionally biased region" description="Low complexity" evidence="1">
    <location>
        <begin position="87"/>
        <end position="96"/>
    </location>
</feature>
<accession>A0A9Q9YN41</accession>
<name>A0A9Q9YN41_CYPCA</name>
<organism evidence="2">
    <name type="scientific">Cyprinus carpio</name>
    <name type="common">Common carp</name>
    <dbReference type="NCBI Taxonomy" id="7962"/>
    <lineage>
        <taxon>Eukaryota</taxon>
        <taxon>Metazoa</taxon>
        <taxon>Chordata</taxon>
        <taxon>Craniata</taxon>
        <taxon>Vertebrata</taxon>
        <taxon>Euteleostomi</taxon>
        <taxon>Actinopterygii</taxon>
        <taxon>Neopterygii</taxon>
        <taxon>Teleostei</taxon>
        <taxon>Ostariophysi</taxon>
        <taxon>Cypriniformes</taxon>
        <taxon>Cyprinidae</taxon>
        <taxon>Cyprininae</taxon>
        <taxon>Cyprinus</taxon>
    </lineage>
</organism>
<dbReference type="KEGG" id="ccar:109061371"/>